<evidence type="ECO:0000313" key="6">
    <source>
        <dbReference type="Proteomes" id="UP001596058"/>
    </source>
</evidence>
<dbReference type="Gene3D" id="3.40.50.1450">
    <property type="entry name" value="HybD-like"/>
    <property type="match status" value="1"/>
</dbReference>
<evidence type="ECO:0000313" key="5">
    <source>
        <dbReference type="EMBL" id="MFC5834525.1"/>
    </source>
</evidence>
<reference evidence="6" key="1">
    <citation type="journal article" date="2019" name="Int. J. Syst. Evol. Microbiol.">
        <title>The Global Catalogue of Microorganisms (GCM) 10K type strain sequencing project: providing services to taxonomists for standard genome sequencing and annotation.</title>
        <authorList>
            <consortium name="The Broad Institute Genomics Platform"/>
            <consortium name="The Broad Institute Genome Sequencing Center for Infectious Disease"/>
            <person name="Wu L."/>
            <person name="Ma J."/>
        </authorList>
    </citation>
    <scope>NUCLEOTIDE SEQUENCE [LARGE SCALE GENOMIC DNA]</scope>
    <source>
        <strain evidence="6">CCUG 53903</strain>
    </source>
</reference>
<dbReference type="SUPFAM" id="SSF53163">
    <property type="entry name" value="HybD-like"/>
    <property type="match status" value="1"/>
</dbReference>
<dbReference type="EMBL" id="JBHSPA010000112">
    <property type="protein sequence ID" value="MFC5834525.1"/>
    <property type="molecule type" value="Genomic_DNA"/>
</dbReference>
<gene>
    <name evidence="5" type="ORF">ACFPZ3_62690</name>
</gene>
<dbReference type="InterPro" id="IPR023430">
    <property type="entry name" value="Pept_HybD-like_dom_sf"/>
</dbReference>
<evidence type="ECO:0000256" key="1">
    <source>
        <dbReference type="ARBA" id="ARBA00006814"/>
    </source>
</evidence>
<dbReference type="NCBIfam" id="TIGR00072">
    <property type="entry name" value="hydrog_prot"/>
    <property type="match status" value="1"/>
</dbReference>
<comment type="similarity">
    <text evidence="1">Belongs to the peptidase A31 family.</text>
</comment>
<dbReference type="Pfam" id="PF01750">
    <property type="entry name" value="HycI"/>
    <property type="match status" value="1"/>
</dbReference>
<accession>A0ABW1DBD5</accession>
<dbReference type="Proteomes" id="UP001596058">
    <property type="component" value="Unassembled WGS sequence"/>
</dbReference>
<dbReference type="PRINTS" id="PR00446">
    <property type="entry name" value="HYDRGNUPTAKE"/>
</dbReference>
<evidence type="ECO:0000256" key="4">
    <source>
        <dbReference type="ARBA" id="ARBA00022801"/>
    </source>
</evidence>
<comment type="caution">
    <text evidence="5">The sequence shown here is derived from an EMBL/GenBank/DDBJ whole genome shotgun (WGS) entry which is preliminary data.</text>
</comment>
<dbReference type="GO" id="GO:0006508">
    <property type="term" value="P:proteolysis"/>
    <property type="evidence" value="ECO:0007669"/>
    <property type="project" value="UniProtKB-KW"/>
</dbReference>
<evidence type="ECO:0000256" key="3">
    <source>
        <dbReference type="ARBA" id="ARBA00022750"/>
    </source>
</evidence>
<name>A0ABW1DBD5_9ACTN</name>
<keyword evidence="4" id="KW-0378">Hydrolase</keyword>
<dbReference type="PANTHER" id="PTHR30302:SF1">
    <property type="entry name" value="HYDROGENASE 2 MATURATION PROTEASE"/>
    <property type="match status" value="1"/>
</dbReference>
<sequence length="274" mass="29534">MNGFWTHMAGRGPAEVTVAGVRIGPGSRVRLRPRNRTDIFDLVLDGRCAVVESIEQDDEDALHVAVVLEDDPGRDLGEARMPGHRFFYSAEEIEPLDERESPPAHARVLVAGIGNVFLADDGFGVEVIRHLGTRSAIAGADVVDFGIRGMDLAYALQRDYTGVIFVDAAPRGQAPGTLTVLEPDLPDDDGTLVEAHGMDPVRVLRLARQLGPIPGRVRVVCCEPVTVEEALFELSEPVRAMVAEAAGLVKSLVMDMIAEKPDGAPAIDDRDEVT</sequence>
<dbReference type="PANTHER" id="PTHR30302">
    <property type="entry name" value="HYDROGENASE 1 MATURATION PROTEASE"/>
    <property type="match status" value="1"/>
</dbReference>
<protein>
    <submittedName>
        <fullName evidence="5">Hydrogenase maturation protease</fullName>
    </submittedName>
</protein>
<evidence type="ECO:0000256" key="2">
    <source>
        <dbReference type="ARBA" id="ARBA00022670"/>
    </source>
</evidence>
<keyword evidence="6" id="KW-1185">Reference proteome</keyword>
<dbReference type="GO" id="GO:0008233">
    <property type="term" value="F:peptidase activity"/>
    <property type="evidence" value="ECO:0007669"/>
    <property type="project" value="UniProtKB-KW"/>
</dbReference>
<keyword evidence="3" id="KW-0064">Aspartyl protease</keyword>
<organism evidence="5 6">
    <name type="scientific">Nonomuraea insulae</name>
    <dbReference type="NCBI Taxonomy" id="1616787"/>
    <lineage>
        <taxon>Bacteria</taxon>
        <taxon>Bacillati</taxon>
        <taxon>Actinomycetota</taxon>
        <taxon>Actinomycetes</taxon>
        <taxon>Streptosporangiales</taxon>
        <taxon>Streptosporangiaceae</taxon>
        <taxon>Nonomuraea</taxon>
    </lineage>
</organism>
<proteinExistence type="inferred from homology"/>
<keyword evidence="2 5" id="KW-0645">Protease</keyword>
<dbReference type="RefSeq" id="WP_379523937.1">
    <property type="nucleotide sequence ID" value="NZ_JBHSPA010000112.1"/>
</dbReference>
<dbReference type="InterPro" id="IPR000671">
    <property type="entry name" value="Peptidase_A31"/>
</dbReference>